<evidence type="ECO:0000256" key="5">
    <source>
        <dbReference type="ARBA" id="ARBA00022801"/>
    </source>
</evidence>
<sequence>MKKLFKIPLYLIIILIAIFIIYLIAMMVTDYKPKEIETVEIENNSSEKIEKDKKYSITTMNIGYGGLDQGQDFFMDGGRGSRSISLEKTKENINNIFSSIVNKNPHFIFLQEVDKKSTRSFKFNEYEFIKDGLKEYASTFATNYKVFWVPLPLLKPHGTVNSGIANFSIYNIEKSTRYQFAGEEDKWPKYLAMLDRCFLENRLRLSNGKELILINAHLSAYDKNGQARLMQMDYLKNHVEKEYEKGNYVLVGGDFNNVMPGSDLKKFNGSKHKPEWLQYMPEELIPKNFKVAIDKNIPTNRDVNIPYTEGENFVSIIDGFIVSPNIDVISVSTEDMQFKYSDHNPVTMDFILR</sequence>
<evidence type="ECO:0000256" key="4">
    <source>
        <dbReference type="ARBA" id="ARBA00022763"/>
    </source>
</evidence>
<organism evidence="10 11">
    <name type="scientific">Clostridium simiarum</name>
    <dbReference type="NCBI Taxonomy" id="2841506"/>
    <lineage>
        <taxon>Bacteria</taxon>
        <taxon>Bacillati</taxon>
        <taxon>Bacillota</taxon>
        <taxon>Clostridia</taxon>
        <taxon>Eubacteriales</taxon>
        <taxon>Clostridiaceae</taxon>
        <taxon>Clostridium</taxon>
    </lineage>
</organism>
<keyword evidence="10" id="KW-0255">Endonuclease</keyword>
<dbReference type="PANTHER" id="PTHR15822">
    <property type="entry name" value="TRAF AND TNF RECEPTOR-ASSOCIATED PROTEIN"/>
    <property type="match status" value="1"/>
</dbReference>
<dbReference type="RefSeq" id="WP_216455608.1">
    <property type="nucleotide sequence ID" value="NZ_JAHLQL010000001.1"/>
</dbReference>
<protein>
    <submittedName>
        <fullName evidence="10">Endonuclease/exonuclease/phosphatase family protein</fullName>
    </submittedName>
</protein>
<evidence type="ECO:0000256" key="7">
    <source>
        <dbReference type="ARBA" id="ARBA00023204"/>
    </source>
</evidence>
<dbReference type="PANTHER" id="PTHR15822:SF4">
    <property type="entry name" value="TYROSYL-DNA PHOSPHODIESTERASE 2"/>
    <property type="match status" value="1"/>
</dbReference>
<feature type="domain" description="Endonuclease/exonuclease/phosphatase" evidence="9">
    <location>
        <begin position="92"/>
        <end position="343"/>
    </location>
</feature>
<comment type="caution">
    <text evidence="10">The sequence shown here is derived from an EMBL/GenBank/DDBJ whole genome shotgun (WGS) entry which is preliminary data.</text>
</comment>
<comment type="cofactor">
    <cofactor evidence="1">
        <name>Mg(2+)</name>
        <dbReference type="ChEBI" id="CHEBI:18420"/>
    </cofactor>
</comment>
<dbReference type="InterPro" id="IPR005135">
    <property type="entry name" value="Endo/exonuclease/phosphatase"/>
</dbReference>
<evidence type="ECO:0000313" key="10">
    <source>
        <dbReference type="EMBL" id="MBU5590397.1"/>
    </source>
</evidence>
<reference evidence="10 11" key="1">
    <citation type="submission" date="2021-06" db="EMBL/GenBank/DDBJ databases">
        <authorList>
            <person name="Sun Q."/>
            <person name="Li D."/>
        </authorList>
    </citation>
    <scope>NUCLEOTIDE SEQUENCE [LARGE SCALE GENOMIC DNA]</scope>
    <source>
        <strain evidence="10 11">MSJ-4</strain>
    </source>
</reference>
<keyword evidence="5" id="KW-0378">Hydrolase</keyword>
<keyword evidence="2" id="KW-0540">Nuclease</keyword>
<dbReference type="InterPro" id="IPR051547">
    <property type="entry name" value="TDP2-like"/>
</dbReference>
<dbReference type="EMBL" id="JAHLQL010000001">
    <property type="protein sequence ID" value="MBU5590397.1"/>
    <property type="molecule type" value="Genomic_DNA"/>
</dbReference>
<keyword evidence="11" id="KW-1185">Reference proteome</keyword>
<dbReference type="Pfam" id="PF03372">
    <property type="entry name" value="Exo_endo_phos"/>
    <property type="match status" value="1"/>
</dbReference>
<evidence type="ECO:0000256" key="1">
    <source>
        <dbReference type="ARBA" id="ARBA00001946"/>
    </source>
</evidence>
<accession>A0ABS6EVZ0</accession>
<evidence type="ECO:0000256" key="6">
    <source>
        <dbReference type="ARBA" id="ARBA00022842"/>
    </source>
</evidence>
<keyword evidence="8" id="KW-1133">Transmembrane helix</keyword>
<dbReference type="Proteomes" id="UP000736583">
    <property type="component" value="Unassembled WGS sequence"/>
</dbReference>
<evidence type="ECO:0000259" key="9">
    <source>
        <dbReference type="Pfam" id="PF03372"/>
    </source>
</evidence>
<name>A0ABS6EVZ0_9CLOT</name>
<evidence type="ECO:0000256" key="3">
    <source>
        <dbReference type="ARBA" id="ARBA00022723"/>
    </source>
</evidence>
<keyword evidence="8" id="KW-0472">Membrane</keyword>
<keyword evidence="7" id="KW-0234">DNA repair</keyword>
<keyword evidence="6" id="KW-0460">Magnesium</keyword>
<evidence type="ECO:0000256" key="2">
    <source>
        <dbReference type="ARBA" id="ARBA00022722"/>
    </source>
</evidence>
<evidence type="ECO:0000313" key="11">
    <source>
        <dbReference type="Proteomes" id="UP000736583"/>
    </source>
</evidence>
<keyword evidence="8" id="KW-0812">Transmembrane</keyword>
<proteinExistence type="predicted"/>
<keyword evidence="3" id="KW-0479">Metal-binding</keyword>
<feature type="transmembrane region" description="Helical" evidence="8">
    <location>
        <begin position="7"/>
        <end position="28"/>
    </location>
</feature>
<keyword evidence="4" id="KW-0227">DNA damage</keyword>
<dbReference type="GO" id="GO:0004519">
    <property type="term" value="F:endonuclease activity"/>
    <property type="evidence" value="ECO:0007669"/>
    <property type="project" value="UniProtKB-KW"/>
</dbReference>
<evidence type="ECO:0000256" key="8">
    <source>
        <dbReference type="SAM" id="Phobius"/>
    </source>
</evidence>
<gene>
    <name evidence="10" type="ORF">KQI89_01340</name>
</gene>